<feature type="region of interest" description="Disordered" evidence="7">
    <location>
        <begin position="427"/>
        <end position="450"/>
    </location>
</feature>
<evidence type="ECO:0000256" key="6">
    <source>
        <dbReference type="RuleBase" id="RU362096"/>
    </source>
</evidence>
<dbReference type="GO" id="GO:0004713">
    <property type="term" value="F:protein tyrosine kinase activity"/>
    <property type="evidence" value="ECO:0000318"/>
    <property type="project" value="GO_Central"/>
</dbReference>
<dbReference type="AlphaFoldDB" id="A0A2A6C0J9"/>
<evidence type="ECO:0000313" key="9">
    <source>
        <dbReference type="Proteomes" id="UP000005239"/>
    </source>
</evidence>
<evidence type="ECO:0000256" key="1">
    <source>
        <dbReference type="ARBA" id="ARBA00022679"/>
    </source>
</evidence>
<feature type="region of interest" description="Disordered" evidence="7">
    <location>
        <begin position="462"/>
        <end position="503"/>
    </location>
</feature>
<dbReference type="GO" id="GO:0005524">
    <property type="term" value="F:ATP binding"/>
    <property type="evidence" value="ECO:0007669"/>
    <property type="project" value="UniProtKB-KW"/>
</dbReference>
<reference evidence="9" key="1">
    <citation type="journal article" date="2008" name="Nat. Genet.">
        <title>The Pristionchus pacificus genome provides a unique perspective on nematode lifestyle and parasitism.</title>
        <authorList>
            <person name="Dieterich C."/>
            <person name="Clifton S.W."/>
            <person name="Schuster L.N."/>
            <person name="Chinwalla A."/>
            <person name="Delehaunty K."/>
            <person name="Dinkelacker I."/>
            <person name="Fulton L."/>
            <person name="Fulton R."/>
            <person name="Godfrey J."/>
            <person name="Minx P."/>
            <person name="Mitreva M."/>
            <person name="Roeseler W."/>
            <person name="Tian H."/>
            <person name="Witte H."/>
            <person name="Yang S.P."/>
            <person name="Wilson R.K."/>
            <person name="Sommer R.J."/>
        </authorList>
    </citation>
    <scope>NUCLEOTIDE SEQUENCE [LARGE SCALE GENOMIC DNA]</scope>
    <source>
        <strain evidence="9">PS312</strain>
    </source>
</reference>
<evidence type="ECO:0000256" key="5">
    <source>
        <dbReference type="ARBA" id="ARBA00023137"/>
    </source>
</evidence>
<dbReference type="InterPro" id="IPR001245">
    <property type="entry name" value="Ser-Thr/Tyr_kinase_cat_dom"/>
</dbReference>
<evidence type="ECO:0000313" key="8">
    <source>
        <dbReference type="EnsemblMetazoa" id="PPA30712.1"/>
    </source>
</evidence>
<feature type="compositionally biased region" description="Low complexity" evidence="7">
    <location>
        <begin position="479"/>
        <end position="490"/>
    </location>
</feature>
<dbReference type="Gene3D" id="3.30.505.10">
    <property type="entry name" value="SH2 domain"/>
    <property type="match status" value="1"/>
</dbReference>
<dbReference type="PROSITE" id="PS50001">
    <property type="entry name" value="SH2"/>
    <property type="match status" value="1"/>
</dbReference>
<accession>A0A2A6C0J9</accession>
<dbReference type="SUPFAM" id="SSF56112">
    <property type="entry name" value="Protein kinase-like (PK-like)"/>
    <property type="match status" value="1"/>
</dbReference>
<dbReference type="SUPFAM" id="SSF55550">
    <property type="entry name" value="SH2 domain"/>
    <property type="match status" value="1"/>
</dbReference>
<dbReference type="PRINTS" id="PR00109">
    <property type="entry name" value="TYRKINASE"/>
</dbReference>
<evidence type="ECO:0000256" key="2">
    <source>
        <dbReference type="ARBA" id="ARBA00022741"/>
    </source>
</evidence>
<dbReference type="PROSITE" id="PS50011">
    <property type="entry name" value="PROTEIN_KINASE_DOM"/>
    <property type="match status" value="1"/>
</dbReference>
<dbReference type="Gene3D" id="1.10.510.10">
    <property type="entry name" value="Transferase(Phosphotransferase) domain 1"/>
    <property type="match status" value="1"/>
</dbReference>
<accession>A0A8R1YSP1</accession>
<keyword evidence="9" id="KW-1185">Reference proteome</keyword>
<gene>
    <name evidence="8" type="primary">WBGene00203578</name>
</gene>
<dbReference type="Pfam" id="PF07714">
    <property type="entry name" value="PK_Tyr_Ser-Thr"/>
    <property type="match status" value="1"/>
</dbReference>
<protein>
    <recommendedName>
        <fullName evidence="6">Tyrosine-protein kinase</fullName>
        <ecNumber evidence="6">2.7.10.2</ecNumber>
    </recommendedName>
</protein>
<comment type="similarity">
    <text evidence="6">Belongs to the protein kinase superfamily. Tyr protein kinase family.</text>
</comment>
<dbReference type="InterPro" id="IPR050198">
    <property type="entry name" value="Non-receptor_tyrosine_kinases"/>
</dbReference>
<keyword evidence="4 6" id="KW-0067">ATP-binding</keyword>
<dbReference type="Proteomes" id="UP000005239">
    <property type="component" value="Unassembled WGS sequence"/>
</dbReference>
<dbReference type="PRINTS" id="PR00401">
    <property type="entry name" value="SH2DOMAIN"/>
</dbReference>
<evidence type="ECO:0000256" key="4">
    <source>
        <dbReference type="ARBA" id="ARBA00022840"/>
    </source>
</evidence>
<sequence length="518" mass="57614">MASHTDLQDKPWWHGYVPRKEAARLIEQEGDFLIRASSPGPAPEIILTACNDRLERIHATLRFDGNWFLTPMDSATERITFATISDLVQFYITHPQKTVQLVRGIPRLEPELKRGTIRFEKNNSIWEGAYATTFWCNLLRPHLGGDPLPVAVKVPLNEGENADETAARKERLLVEARKLLYCLHPNVARFHGIVAEGAPLLIVSEFAPGRDLRAHVRKYGPTMDNREKLLYLMEVAAGVNYLHQKKIVHRALAARNCLISAAGKIKVADYGINSHIDAGSGDPRSCWCSAEGPPLRWLAPETLGSSYNFSKASDCWSYGILAYEMFANAEVPWPDMSNIEATPHRMVELMKRVWNEVPQRRLSMAQIGKEITEMISDTIRLIGAFHPDLLTLNSIPGVKRAKYYEPKPSEFMPEAVMTAVSKWTNSSTRSSSATSLPPPPVGAPPTAGSIYVDSRFKENDSSVYVAPSSTPSAGERGESSQSQSSSSGSGIRLPTYSSDPYSISRKYYGGGKNYYVKR</sequence>
<dbReference type="InterPro" id="IPR000980">
    <property type="entry name" value="SH2"/>
</dbReference>
<keyword evidence="5 6" id="KW-0829">Tyrosine-protein kinase</keyword>
<dbReference type="GO" id="GO:0005886">
    <property type="term" value="C:plasma membrane"/>
    <property type="evidence" value="ECO:0000318"/>
    <property type="project" value="GO_Central"/>
</dbReference>
<evidence type="ECO:0000256" key="7">
    <source>
        <dbReference type="SAM" id="MobiDB-lite"/>
    </source>
</evidence>
<keyword evidence="2 6" id="KW-0547">Nucleotide-binding</keyword>
<dbReference type="EnsemblMetazoa" id="PPA30712.1">
    <property type="protein sequence ID" value="PPA30712.1"/>
    <property type="gene ID" value="WBGene00203578"/>
</dbReference>
<keyword evidence="3 6" id="KW-0418">Kinase</keyword>
<dbReference type="GO" id="GO:0004715">
    <property type="term" value="F:non-membrane spanning protein tyrosine kinase activity"/>
    <property type="evidence" value="ECO:0007669"/>
    <property type="project" value="UniProtKB-EC"/>
</dbReference>
<dbReference type="PANTHER" id="PTHR24418">
    <property type="entry name" value="TYROSINE-PROTEIN KINASE"/>
    <property type="match status" value="1"/>
</dbReference>
<dbReference type="EC" id="2.7.10.2" evidence="6"/>
<evidence type="ECO:0000256" key="3">
    <source>
        <dbReference type="ARBA" id="ARBA00022777"/>
    </source>
</evidence>
<dbReference type="OrthoDB" id="4062651at2759"/>
<organism evidence="8 9">
    <name type="scientific">Pristionchus pacificus</name>
    <name type="common">Parasitic nematode worm</name>
    <dbReference type="NCBI Taxonomy" id="54126"/>
    <lineage>
        <taxon>Eukaryota</taxon>
        <taxon>Metazoa</taxon>
        <taxon>Ecdysozoa</taxon>
        <taxon>Nematoda</taxon>
        <taxon>Chromadorea</taxon>
        <taxon>Rhabditida</taxon>
        <taxon>Rhabditina</taxon>
        <taxon>Diplogasteromorpha</taxon>
        <taxon>Diplogasteroidea</taxon>
        <taxon>Neodiplogasteridae</taxon>
        <taxon>Pristionchus</taxon>
    </lineage>
</organism>
<reference evidence="8" key="2">
    <citation type="submission" date="2022-06" db="UniProtKB">
        <authorList>
            <consortium name="EnsemblMetazoa"/>
        </authorList>
    </citation>
    <scope>IDENTIFICATION</scope>
    <source>
        <strain evidence="8">PS312</strain>
    </source>
</reference>
<dbReference type="InterPro" id="IPR000719">
    <property type="entry name" value="Prot_kinase_dom"/>
</dbReference>
<name>A0A2A6C0J9_PRIPA</name>
<dbReference type="InterPro" id="IPR011009">
    <property type="entry name" value="Kinase-like_dom_sf"/>
</dbReference>
<keyword evidence="1 6" id="KW-0808">Transferase</keyword>
<proteinExistence type="inferred from homology"/>
<dbReference type="InterPro" id="IPR036860">
    <property type="entry name" value="SH2_dom_sf"/>
</dbReference>
<dbReference type="Pfam" id="PF00017">
    <property type="entry name" value="SH2"/>
    <property type="match status" value="1"/>
</dbReference>
<dbReference type="SMART" id="SM00252">
    <property type="entry name" value="SH2"/>
    <property type="match status" value="1"/>
</dbReference>
<comment type="catalytic activity">
    <reaction evidence="6">
        <text>L-tyrosyl-[protein] + ATP = O-phospho-L-tyrosyl-[protein] + ADP + H(+)</text>
        <dbReference type="Rhea" id="RHEA:10596"/>
        <dbReference type="Rhea" id="RHEA-COMP:10136"/>
        <dbReference type="Rhea" id="RHEA-COMP:20101"/>
        <dbReference type="ChEBI" id="CHEBI:15378"/>
        <dbReference type="ChEBI" id="CHEBI:30616"/>
        <dbReference type="ChEBI" id="CHEBI:46858"/>
        <dbReference type="ChEBI" id="CHEBI:61978"/>
        <dbReference type="ChEBI" id="CHEBI:456216"/>
        <dbReference type="EC" id="2.7.10.2"/>
    </reaction>
</comment>